<gene>
    <name evidence="1" type="ORF">SEMRO_938_G222280.1</name>
</gene>
<name>A0A9N8EFU9_9STRA</name>
<keyword evidence="2" id="KW-1185">Reference proteome</keyword>
<reference evidence="1" key="1">
    <citation type="submission" date="2020-06" db="EMBL/GenBank/DDBJ databases">
        <authorList>
            <consortium name="Plant Systems Biology data submission"/>
        </authorList>
    </citation>
    <scope>NUCLEOTIDE SEQUENCE</scope>
    <source>
        <strain evidence="1">D6</strain>
    </source>
</reference>
<organism evidence="1 2">
    <name type="scientific">Seminavis robusta</name>
    <dbReference type="NCBI Taxonomy" id="568900"/>
    <lineage>
        <taxon>Eukaryota</taxon>
        <taxon>Sar</taxon>
        <taxon>Stramenopiles</taxon>
        <taxon>Ochrophyta</taxon>
        <taxon>Bacillariophyta</taxon>
        <taxon>Bacillariophyceae</taxon>
        <taxon>Bacillariophycidae</taxon>
        <taxon>Naviculales</taxon>
        <taxon>Naviculaceae</taxon>
        <taxon>Seminavis</taxon>
    </lineage>
</organism>
<protein>
    <submittedName>
        <fullName evidence="1">Uncharacterized protein conserved in bacteria (DUF2256)</fullName>
    </submittedName>
</protein>
<accession>A0A9N8EFU9</accession>
<dbReference type="OrthoDB" id="537467at2759"/>
<sequence length="83" mass="9052">MVCGTCWPTVSGGIPDGSPAFPHYRYGGLWKNRNANLKKRVGSGRTAKNDHKAGSTSNNAAAELSFLLEQEDTDRSENELQIE</sequence>
<comment type="caution">
    <text evidence="1">The sequence shown here is derived from an EMBL/GenBank/DDBJ whole genome shotgun (WGS) entry which is preliminary data.</text>
</comment>
<dbReference type="Proteomes" id="UP001153069">
    <property type="component" value="Unassembled WGS sequence"/>
</dbReference>
<dbReference type="EMBL" id="CAICTM010000936">
    <property type="protein sequence ID" value="CAB9518476.1"/>
    <property type="molecule type" value="Genomic_DNA"/>
</dbReference>
<evidence type="ECO:0000313" key="1">
    <source>
        <dbReference type="EMBL" id="CAB9518476.1"/>
    </source>
</evidence>
<dbReference type="AlphaFoldDB" id="A0A9N8EFU9"/>
<proteinExistence type="predicted"/>
<evidence type="ECO:0000313" key="2">
    <source>
        <dbReference type="Proteomes" id="UP001153069"/>
    </source>
</evidence>